<keyword evidence="3" id="KW-0347">Helicase</keyword>
<evidence type="ECO:0000256" key="4">
    <source>
        <dbReference type="ARBA" id="ARBA00022884"/>
    </source>
</evidence>
<keyword evidence="3" id="KW-0067">ATP-binding</keyword>
<dbReference type="GO" id="GO:0003723">
    <property type="term" value="F:RNA binding"/>
    <property type="evidence" value="ECO:0007669"/>
    <property type="project" value="UniProtKB-KW"/>
</dbReference>
<dbReference type="AlphaFoldDB" id="A0A3B1CAL4"/>
<dbReference type="InterPro" id="IPR011113">
    <property type="entry name" value="Rho_RNA-bd"/>
</dbReference>
<dbReference type="Gene3D" id="3.40.50.300">
    <property type="entry name" value="P-loop containing nucleotide triphosphate hydrolases"/>
    <property type="match status" value="1"/>
</dbReference>
<dbReference type="GO" id="GO:0008186">
    <property type="term" value="F:ATP-dependent activity, acting on RNA"/>
    <property type="evidence" value="ECO:0007669"/>
    <property type="project" value="InterPro"/>
</dbReference>
<sequence length="372" mass="41345">MDKQEPVFGLLDVVDKGYGFLRSQDNSYMISPDDPYVGQNIIRKNKLRTGMFIEGKGASKSSKQQNLALEKIEKIDGMTPEQSMKRIPFNRLTVIDPEDKMKLETGQTPMTTRIMDLFTPIGKGQRALMVSPPKAGKTTFLEDIANGIKKNHPETHVIIFLIDERPEEVTHFKRSVGGEVVATSFDAALNEQIHSAKLMFERVQRLVEAGRDVALIVDSITRLGRAFNKAADGKGKTMSGGVAANALEFPRKFFGAARNIENGGSLTIVATCLVDTGSRMDEVIFQEFKGTGNTEVVLERSLAEERVFPAVNLGQSGTRKEEKLHSAEELKKIWTLMRVLANDRGFKKYKVMIEKLAKTKSNSEFLDSIPAS</sequence>
<dbReference type="SUPFAM" id="SSF50249">
    <property type="entry name" value="Nucleic acid-binding proteins"/>
    <property type="match status" value="1"/>
</dbReference>
<evidence type="ECO:0000256" key="1">
    <source>
        <dbReference type="ARBA" id="ARBA00022472"/>
    </source>
</evidence>
<dbReference type="GO" id="GO:0006353">
    <property type="term" value="P:DNA-templated transcription termination"/>
    <property type="evidence" value="ECO:0007669"/>
    <property type="project" value="UniProtKB-KW"/>
</dbReference>
<dbReference type="SUPFAM" id="SSF52540">
    <property type="entry name" value="P-loop containing nucleoside triphosphate hydrolases"/>
    <property type="match status" value="1"/>
</dbReference>
<dbReference type="HAMAP" id="MF_01884">
    <property type="entry name" value="Rho"/>
    <property type="match status" value="1"/>
</dbReference>
<proteinExistence type="inferred from homology"/>
<name>A0A3B1CAL4_9ZZZZ</name>
<evidence type="ECO:0000313" key="8">
    <source>
        <dbReference type="EMBL" id="VAX15705.1"/>
    </source>
</evidence>
<evidence type="ECO:0000256" key="2">
    <source>
        <dbReference type="ARBA" id="ARBA00022801"/>
    </source>
</evidence>
<keyword evidence="2" id="KW-0378">Hydrolase</keyword>
<dbReference type="GO" id="GO:0016787">
    <property type="term" value="F:hydrolase activity"/>
    <property type="evidence" value="ECO:0007669"/>
    <property type="project" value="UniProtKB-KW"/>
</dbReference>
<dbReference type="GO" id="GO:0005524">
    <property type="term" value="F:ATP binding"/>
    <property type="evidence" value="ECO:0007669"/>
    <property type="project" value="InterPro"/>
</dbReference>
<dbReference type="InterPro" id="IPR027417">
    <property type="entry name" value="P-loop_NTPase"/>
</dbReference>
<keyword evidence="3" id="KW-0547">Nucleotide-binding</keyword>
<protein>
    <submittedName>
        <fullName evidence="8">Transcription termination factor Rho</fullName>
    </submittedName>
</protein>
<dbReference type="EMBL" id="UOGC01000019">
    <property type="protein sequence ID" value="VAX15705.1"/>
    <property type="molecule type" value="Genomic_DNA"/>
</dbReference>
<keyword evidence="5" id="KW-0805">Transcription regulation</keyword>
<keyword evidence="6" id="KW-0804">Transcription</keyword>
<accession>A0A3B1CAL4</accession>
<dbReference type="Pfam" id="PF07497">
    <property type="entry name" value="Rho_RNA_bind"/>
    <property type="match status" value="1"/>
</dbReference>
<reference evidence="8" key="1">
    <citation type="submission" date="2018-06" db="EMBL/GenBank/DDBJ databases">
        <authorList>
            <person name="Zhirakovskaya E."/>
        </authorList>
    </citation>
    <scope>NUCLEOTIDE SEQUENCE</scope>
</reference>
<organism evidence="8">
    <name type="scientific">hydrothermal vent metagenome</name>
    <dbReference type="NCBI Taxonomy" id="652676"/>
    <lineage>
        <taxon>unclassified sequences</taxon>
        <taxon>metagenomes</taxon>
        <taxon>ecological metagenomes</taxon>
    </lineage>
</organism>
<evidence type="ECO:0000256" key="3">
    <source>
        <dbReference type="ARBA" id="ARBA00022806"/>
    </source>
</evidence>
<gene>
    <name evidence="8" type="ORF">MNBD_NITROSPINAE01-107</name>
</gene>
<dbReference type="NCBIfam" id="NF006886">
    <property type="entry name" value="PRK09376.1"/>
    <property type="match status" value="1"/>
</dbReference>
<dbReference type="PANTHER" id="PTHR46425">
    <property type="entry name" value="TRANSCRIPTION TERMINATION FACTOR RHO"/>
    <property type="match status" value="1"/>
</dbReference>
<keyword evidence="4" id="KW-0694">RNA-binding</keyword>
<evidence type="ECO:0000259" key="7">
    <source>
        <dbReference type="PROSITE" id="PS51856"/>
    </source>
</evidence>
<dbReference type="PROSITE" id="PS51856">
    <property type="entry name" value="RHO_RNA_BD"/>
    <property type="match status" value="1"/>
</dbReference>
<dbReference type="InterPro" id="IPR000194">
    <property type="entry name" value="ATPase_F1/V1/A1_a/bsu_nucl-bd"/>
</dbReference>
<dbReference type="GO" id="GO:0004386">
    <property type="term" value="F:helicase activity"/>
    <property type="evidence" value="ECO:0007669"/>
    <property type="project" value="UniProtKB-KW"/>
</dbReference>
<evidence type="ECO:0000256" key="5">
    <source>
        <dbReference type="ARBA" id="ARBA00023015"/>
    </source>
</evidence>
<evidence type="ECO:0000256" key="6">
    <source>
        <dbReference type="ARBA" id="ARBA00023163"/>
    </source>
</evidence>
<dbReference type="PANTHER" id="PTHR46425:SF1">
    <property type="entry name" value="TRANSCRIPTION TERMINATION FACTOR RHO"/>
    <property type="match status" value="1"/>
</dbReference>
<feature type="domain" description="Rho RNA-BD" evidence="7">
    <location>
        <begin position="4"/>
        <end position="79"/>
    </location>
</feature>
<dbReference type="Pfam" id="PF00006">
    <property type="entry name" value="ATP-synt_ab"/>
    <property type="match status" value="1"/>
</dbReference>
<dbReference type="InterPro" id="IPR012340">
    <property type="entry name" value="NA-bd_OB-fold"/>
</dbReference>
<keyword evidence="1" id="KW-0806">Transcription termination</keyword>
<dbReference type="SMART" id="SM00382">
    <property type="entry name" value="AAA"/>
    <property type="match status" value="1"/>
</dbReference>
<dbReference type="InterPro" id="IPR004665">
    <property type="entry name" value="Term_rho"/>
</dbReference>
<dbReference type="Gene3D" id="2.40.50.140">
    <property type="entry name" value="Nucleic acid-binding proteins"/>
    <property type="match status" value="1"/>
</dbReference>
<dbReference type="InterPro" id="IPR003593">
    <property type="entry name" value="AAA+_ATPase"/>
</dbReference>